<evidence type="ECO:0000259" key="1">
    <source>
        <dbReference type="PROSITE" id="PS51352"/>
    </source>
</evidence>
<feature type="domain" description="Thioredoxin" evidence="1">
    <location>
        <begin position="35"/>
        <end position="180"/>
    </location>
</feature>
<dbReference type="RefSeq" id="WP_168063185.1">
    <property type="nucleotide sequence ID" value="NZ_VTOW01000005.1"/>
</dbReference>
<dbReference type="Proteomes" id="UP000534783">
    <property type="component" value="Unassembled WGS sequence"/>
</dbReference>
<dbReference type="GO" id="GO:0016491">
    <property type="term" value="F:oxidoreductase activity"/>
    <property type="evidence" value="ECO:0007669"/>
    <property type="project" value="InterPro"/>
</dbReference>
<dbReference type="AlphaFoldDB" id="A0A7X6ID15"/>
<name>A0A7X6ID15_9BACT</name>
<sequence length="192" mass="22045">MRRSTRNILSQMKGLFWKIVIKTRWRLPRGRRERDVIGGRIPDFTLRDLSGRPFTLSKTFPKKGAVLWLTNLCPTCEERIALLQEVYQTRHDHLEIFAVSTLGEDRTTPERILQTHQIDFPLLLDPNDWVGTILGFPHPQGACPLYNLLLFDRSGTVRLRSHLSAIKEEDFLKAIESLSLIPSEARGETDAA</sequence>
<dbReference type="Pfam" id="PF00578">
    <property type="entry name" value="AhpC-TSA"/>
    <property type="match status" value="1"/>
</dbReference>
<dbReference type="EMBL" id="VTOW01000005">
    <property type="protein sequence ID" value="NKE73253.1"/>
    <property type="molecule type" value="Genomic_DNA"/>
</dbReference>
<accession>A0A7X6ID15</accession>
<evidence type="ECO:0000313" key="2">
    <source>
        <dbReference type="EMBL" id="NKE73253.1"/>
    </source>
</evidence>
<keyword evidence="3" id="KW-1185">Reference proteome</keyword>
<proteinExistence type="predicted"/>
<dbReference type="Gene3D" id="3.40.30.10">
    <property type="entry name" value="Glutaredoxin"/>
    <property type="match status" value="1"/>
</dbReference>
<dbReference type="PROSITE" id="PS51352">
    <property type="entry name" value="THIOREDOXIN_2"/>
    <property type="match status" value="1"/>
</dbReference>
<protein>
    <submittedName>
        <fullName evidence="2">TlpA family protein disulfide reductase</fullName>
    </submittedName>
</protein>
<dbReference type="InterPro" id="IPR013766">
    <property type="entry name" value="Thioredoxin_domain"/>
</dbReference>
<dbReference type="GO" id="GO:0016209">
    <property type="term" value="F:antioxidant activity"/>
    <property type="evidence" value="ECO:0007669"/>
    <property type="project" value="InterPro"/>
</dbReference>
<dbReference type="CDD" id="cd02966">
    <property type="entry name" value="TlpA_like_family"/>
    <property type="match status" value="1"/>
</dbReference>
<evidence type="ECO:0000313" key="3">
    <source>
        <dbReference type="Proteomes" id="UP000534783"/>
    </source>
</evidence>
<dbReference type="InterPro" id="IPR000866">
    <property type="entry name" value="AhpC/TSA"/>
</dbReference>
<organism evidence="2 3">
    <name type="scientific">Candidatus Manganitrophus noduliformans</name>
    <dbReference type="NCBI Taxonomy" id="2606439"/>
    <lineage>
        <taxon>Bacteria</taxon>
        <taxon>Pseudomonadati</taxon>
        <taxon>Nitrospirota</taxon>
        <taxon>Nitrospiria</taxon>
        <taxon>Candidatus Troglogloeales</taxon>
        <taxon>Candidatus Manganitrophaceae</taxon>
        <taxon>Candidatus Manganitrophus</taxon>
    </lineage>
</organism>
<comment type="caution">
    <text evidence="2">The sequence shown here is derived from an EMBL/GenBank/DDBJ whole genome shotgun (WGS) entry which is preliminary data.</text>
</comment>
<dbReference type="InterPro" id="IPR036249">
    <property type="entry name" value="Thioredoxin-like_sf"/>
</dbReference>
<reference evidence="2 3" key="1">
    <citation type="journal article" date="2020" name="Nature">
        <title>Bacterial chemolithoautotrophy via manganese oxidation.</title>
        <authorList>
            <person name="Yu H."/>
            <person name="Leadbetter J.R."/>
        </authorList>
    </citation>
    <scope>NUCLEOTIDE SEQUENCE [LARGE SCALE GENOMIC DNA]</scope>
    <source>
        <strain evidence="2 3">Mn-1</strain>
    </source>
</reference>
<dbReference type="SUPFAM" id="SSF52833">
    <property type="entry name" value="Thioredoxin-like"/>
    <property type="match status" value="1"/>
</dbReference>
<gene>
    <name evidence="2" type="ORF">MNODULE_21070</name>
</gene>